<evidence type="ECO:0000313" key="19">
    <source>
        <dbReference type="EMBL" id="KAL2801886.1"/>
    </source>
</evidence>
<dbReference type="Pfam" id="PF20684">
    <property type="entry name" value="Fung_rhodopsin"/>
    <property type="match status" value="1"/>
</dbReference>
<protein>
    <recommendedName>
        <fullName evidence="21">Extracellular membrane protein CFEM domain-containing protein</fullName>
    </recommendedName>
</protein>
<keyword evidence="6" id="KW-0336">GPI-anchor</keyword>
<keyword evidence="9 15" id="KW-1133">Transmembrane helix</keyword>
<feature type="signal peptide" evidence="16">
    <location>
        <begin position="1"/>
        <end position="18"/>
    </location>
</feature>
<feature type="domain" description="CFEM" evidence="17">
    <location>
        <begin position="21"/>
        <end position="62"/>
    </location>
</feature>
<keyword evidence="11" id="KW-1015">Disulfide bond</keyword>
<evidence type="ECO:0000256" key="6">
    <source>
        <dbReference type="ARBA" id="ARBA00022622"/>
    </source>
</evidence>
<dbReference type="InterPro" id="IPR008427">
    <property type="entry name" value="Extracellular_membr_CFEM_dom"/>
</dbReference>
<evidence type="ECO:0000256" key="10">
    <source>
        <dbReference type="ARBA" id="ARBA00023136"/>
    </source>
</evidence>
<feature type="transmembrane region" description="Helical" evidence="15">
    <location>
        <begin position="82"/>
        <end position="102"/>
    </location>
</feature>
<name>A0ABR4GSN7_9EURO</name>
<keyword evidence="7 15" id="KW-0812">Transmembrane</keyword>
<accession>A0ABR4GSN7</accession>
<dbReference type="Proteomes" id="UP001610334">
    <property type="component" value="Unassembled WGS sequence"/>
</dbReference>
<comment type="caution">
    <text evidence="19">The sequence shown here is derived from an EMBL/GenBank/DDBJ whole genome shotgun (WGS) entry which is preliminary data.</text>
</comment>
<keyword evidence="12" id="KW-0449">Lipoprotein</keyword>
<evidence type="ECO:0000256" key="13">
    <source>
        <dbReference type="ARBA" id="ARBA00038359"/>
    </source>
</evidence>
<organism evidence="19 20">
    <name type="scientific">Aspergillus granulosus</name>
    <dbReference type="NCBI Taxonomy" id="176169"/>
    <lineage>
        <taxon>Eukaryota</taxon>
        <taxon>Fungi</taxon>
        <taxon>Dikarya</taxon>
        <taxon>Ascomycota</taxon>
        <taxon>Pezizomycotina</taxon>
        <taxon>Eurotiomycetes</taxon>
        <taxon>Eurotiomycetidae</taxon>
        <taxon>Eurotiales</taxon>
        <taxon>Aspergillaceae</taxon>
        <taxon>Aspergillus</taxon>
        <taxon>Aspergillus subgen. Nidulantes</taxon>
    </lineage>
</organism>
<comment type="similarity">
    <text evidence="13">Belongs to the SAT4 family.</text>
</comment>
<keyword evidence="6" id="KW-0325">Glycoprotein</keyword>
<evidence type="ECO:0000256" key="12">
    <source>
        <dbReference type="ARBA" id="ARBA00023288"/>
    </source>
</evidence>
<dbReference type="EMBL" id="JBFXLT010000229">
    <property type="protein sequence ID" value="KAL2801886.1"/>
    <property type="molecule type" value="Genomic_DNA"/>
</dbReference>
<feature type="transmembrane region" description="Helical" evidence="15">
    <location>
        <begin position="273"/>
        <end position="293"/>
    </location>
</feature>
<dbReference type="PANTHER" id="PTHR33048:SF160">
    <property type="entry name" value="SAT4 FAMILY MEMBRANE PROTEIN"/>
    <property type="match status" value="1"/>
</dbReference>
<dbReference type="PANTHER" id="PTHR33048">
    <property type="entry name" value="PTH11-LIKE INTEGRAL MEMBRANE PROTEIN (AFU_ORTHOLOGUE AFUA_5G11245)"/>
    <property type="match status" value="1"/>
</dbReference>
<feature type="compositionally biased region" description="Polar residues" evidence="14">
    <location>
        <begin position="378"/>
        <end position="387"/>
    </location>
</feature>
<evidence type="ECO:0000256" key="1">
    <source>
        <dbReference type="ARBA" id="ARBA00004141"/>
    </source>
</evidence>
<feature type="transmembrane region" description="Helical" evidence="15">
    <location>
        <begin position="242"/>
        <end position="261"/>
    </location>
</feature>
<comment type="subcellular location">
    <subcellularLocation>
        <location evidence="2">Membrane</location>
        <topology evidence="2">Lipid-anchor</topology>
        <topology evidence="2">GPI-anchor</topology>
    </subcellularLocation>
    <subcellularLocation>
        <location evidence="1">Membrane</location>
        <topology evidence="1">Multi-pass membrane protein</topology>
    </subcellularLocation>
    <subcellularLocation>
        <location evidence="3">Secreted</location>
    </subcellularLocation>
</comment>
<gene>
    <name evidence="19" type="ORF">BJX63DRAFT_438392</name>
</gene>
<evidence type="ECO:0000256" key="8">
    <source>
        <dbReference type="ARBA" id="ARBA00022729"/>
    </source>
</evidence>
<evidence type="ECO:0000313" key="20">
    <source>
        <dbReference type="Proteomes" id="UP001610334"/>
    </source>
</evidence>
<evidence type="ECO:0000256" key="2">
    <source>
        <dbReference type="ARBA" id="ARBA00004589"/>
    </source>
</evidence>
<keyword evidence="10 15" id="KW-0472">Membrane</keyword>
<evidence type="ECO:0000256" key="5">
    <source>
        <dbReference type="ARBA" id="ARBA00022525"/>
    </source>
</evidence>
<dbReference type="InterPro" id="IPR052337">
    <property type="entry name" value="SAT4-like"/>
</dbReference>
<keyword evidence="20" id="KW-1185">Reference proteome</keyword>
<evidence type="ECO:0000259" key="17">
    <source>
        <dbReference type="Pfam" id="PF05730"/>
    </source>
</evidence>
<dbReference type="InterPro" id="IPR049326">
    <property type="entry name" value="Rhodopsin_dom_fungi"/>
</dbReference>
<keyword evidence="5" id="KW-0964">Secreted</keyword>
<evidence type="ECO:0000256" key="14">
    <source>
        <dbReference type="SAM" id="MobiDB-lite"/>
    </source>
</evidence>
<sequence>MQFFKVALLACMLHATYGNPTELPACASDCINSVTAKLPCFPHSTCICGDNTLQQNVFSCMVMARSIFDSMCRFAVRDNTRINPAVTTAFGIPAIITSIVRFSELDRYSGVGDVFVAVALVSSIVVGTLEYPASFLGFGKDIWQIPFSNITSILKLSFIIQVFYILSISSYKMVFLYLYRRIFENNVPFRRTLDCLIGVTTVYFLVFSFLVVFHCLPISYAWTQWSGETEGTCLDFNAVAKASAGINILLDLLIMLLPLPQISRLHMGRNRKVVVLAMFLTGAGILAVSIIRLKAVVSFGNSTNPTWDNVATAYWSTIECFTAVICLNIPAVRRFVMNILGRLGFASCGSTASTYKTPQFQPNHPLRIKMTTTTTVTSHPFDQSDLSDISRPDASDSNGTN</sequence>
<evidence type="ECO:0000256" key="9">
    <source>
        <dbReference type="ARBA" id="ARBA00022989"/>
    </source>
</evidence>
<evidence type="ECO:0000256" key="15">
    <source>
        <dbReference type="SAM" id="Phobius"/>
    </source>
</evidence>
<keyword evidence="8 16" id="KW-0732">Signal</keyword>
<evidence type="ECO:0000256" key="3">
    <source>
        <dbReference type="ARBA" id="ARBA00004613"/>
    </source>
</evidence>
<feature type="domain" description="Rhodopsin" evidence="18">
    <location>
        <begin position="109"/>
        <end position="336"/>
    </location>
</feature>
<proteinExistence type="inferred from homology"/>
<feature type="region of interest" description="Disordered" evidence="14">
    <location>
        <begin position="378"/>
        <end position="401"/>
    </location>
</feature>
<evidence type="ECO:0000259" key="18">
    <source>
        <dbReference type="Pfam" id="PF20684"/>
    </source>
</evidence>
<evidence type="ECO:0000256" key="7">
    <source>
        <dbReference type="ARBA" id="ARBA00022692"/>
    </source>
</evidence>
<evidence type="ECO:0008006" key="21">
    <source>
        <dbReference type="Google" id="ProtNLM"/>
    </source>
</evidence>
<evidence type="ECO:0000256" key="11">
    <source>
        <dbReference type="ARBA" id="ARBA00023157"/>
    </source>
</evidence>
<feature type="transmembrane region" description="Helical" evidence="15">
    <location>
        <begin position="158"/>
        <end position="179"/>
    </location>
</feature>
<evidence type="ECO:0000256" key="4">
    <source>
        <dbReference type="ARBA" id="ARBA00010031"/>
    </source>
</evidence>
<comment type="similarity">
    <text evidence="4">Belongs to the RBT5 family.</text>
</comment>
<reference evidence="19 20" key="1">
    <citation type="submission" date="2024-07" db="EMBL/GenBank/DDBJ databases">
        <title>Section-level genome sequencing and comparative genomics of Aspergillus sections Usti and Cavernicolus.</title>
        <authorList>
            <consortium name="Lawrence Berkeley National Laboratory"/>
            <person name="Nybo J.L."/>
            <person name="Vesth T.C."/>
            <person name="Theobald S."/>
            <person name="Frisvad J.C."/>
            <person name="Larsen T.O."/>
            <person name="Kjaerboelling I."/>
            <person name="Rothschild-Mancinelli K."/>
            <person name="Lyhne E.K."/>
            <person name="Kogle M.E."/>
            <person name="Barry K."/>
            <person name="Clum A."/>
            <person name="Na H."/>
            <person name="Ledsgaard L."/>
            <person name="Lin J."/>
            <person name="Lipzen A."/>
            <person name="Kuo A."/>
            <person name="Riley R."/>
            <person name="Mondo S."/>
            <person name="Labutti K."/>
            <person name="Haridas S."/>
            <person name="Pangalinan J."/>
            <person name="Salamov A.A."/>
            <person name="Simmons B.A."/>
            <person name="Magnuson J.K."/>
            <person name="Chen J."/>
            <person name="Drula E."/>
            <person name="Henrissat B."/>
            <person name="Wiebenga A."/>
            <person name="Lubbers R.J."/>
            <person name="Gomes A.C."/>
            <person name="Makela M.R."/>
            <person name="Stajich J."/>
            <person name="Grigoriev I.V."/>
            <person name="Mortensen U.H."/>
            <person name="De Vries R.P."/>
            <person name="Baker S.E."/>
            <person name="Andersen M.R."/>
        </authorList>
    </citation>
    <scope>NUCLEOTIDE SEQUENCE [LARGE SCALE GENOMIC DNA]</scope>
    <source>
        <strain evidence="19 20">CBS 588.65</strain>
    </source>
</reference>
<dbReference type="Pfam" id="PF05730">
    <property type="entry name" value="CFEM"/>
    <property type="match status" value="1"/>
</dbReference>
<feature type="transmembrane region" description="Helical" evidence="15">
    <location>
        <begin position="200"/>
        <end position="222"/>
    </location>
</feature>
<feature type="chain" id="PRO_5046500091" description="Extracellular membrane protein CFEM domain-containing protein" evidence="16">
    <location>
        <begin position="19"/>
        <end position="401"/>
    </location>
</feature>
<feature type="transmembrane region" description="Helical" evidence="15">
    <location>
        <begin position="313"/>
        <end position="332"/>
    </location>
</feature>
<feature type="transmembrane region" description="Helical" evidence="15">
    <location>
        <begin position="114"/>
        <end position="138"/>
    </location>
</feature>
<evidence type="ECO:0000256" key="16">
    <source>
        <dbReference type="SAM" id="SignalP"/>
    </source>
</evidence>